<keyword evidence="5 9" id="KW-0999">Mitochondrion inner membrane</keyword>
<evidence type="ECO:0000256" key="2">
    <source>
        <dbReference type="ARBA" id="ARBA00008554"/>
    </source>
</evidence>
<keyword evidence="11" id="KW-1185">Reference proteome</keyword>
<evidence type="ECO:0000256" key="1">
    <source>
        <dbReference type="ARBA" id="ARBA00004443"/>
    </source>
</evidence>
<dbReference type="STRING" id="857566.A0A1E3PER2"/>
<comment type="function">
    <text evidence="9">Component of the ubiquinol-cytochrome c oxidoreductase, a multisubunit transmembrane complex that is part of the mitochondrial electron transport chain which drives oxidative phosphorylation.</text>
</comment>
<evidence type="ECO:0000256" key="7">
    <source>
        <dbReference type="ARBA" id="ARBA00023128"/>
    </source>
</evidence>
<organism evidence="10 11">
    <name type="scientific">Nadsonia fulvescens var. elongata DSM 6958</name>
    <dbReference type="NCBI Taxonomy" id="857566"/>
    <lineage>
        <taxon>Eukaryota</taxon>
        <taxon>Fungi</taxon>
        <taxon>Dikarya</taxon>
        <taxon>Ascomycota</taxon>
        <taxon>Saccharomycotina</taxon>
        <taxon>Dipodascomycetes</taxon>
        <taxon>Dipodascales</taxon>
        <taxon>Dipodascales incertae sedis</taxon>
        <taxon>Nadsonia</taxon>
    </lineage>
</organism>
<accession>A0A1E3PER2</accession>
<dbReference type="Pfam" id="PF02271">
    <property type="entry name" value="UCR_14kD"/>
    <property type="match status" value="1"/>
</dbReference>
<dbReference type="AlphaFoldDB" id="A0A1E3PER2"/>
<proteinExistence type="inferred from homology"/>
<comment type="similarity">
    <text evidence="2 9">Belongs to the UQCRB/QCR7 family.</text>
</comment>
<dbReference type="PIRSF" id="PIRSF000022">
    <property type="entry name" value="Bc1_14K"/>
    <property type="match status" value="1"/>
</dbReference>
<evidence type="ECO:0000256" key="6">
    <source>
        <dbReference type="ARBA" id="ARBA00022982"/>
    </source>
</evidence>
<keyword evidence="7 9" id="KW-0496">Mitochondrion</keyword>
<sequence>MSTFIQTAKIADFVLSKPGLAKIAVPIASWFANAAGYRKIGLKYEDLITEENPTVQTALKRLDAKESYDRVFRLATAHQCSLSHKLLPKNEWVKTSDDKPYISQYIKEIEQENQERVLLDNIVVSKKN</sequence>
<dbReference type="SUPFAM" id="SSF81524">
    <property type="entry name" value="14 kDa protein of cytochrome bc1 complex (Ubiquinol-cytochrome c reductase)"/>
    <property type="match status" value="1"/>
</dbReference>
<protein>
    <recommendedName>
        <fullName evidence="9">Cytochrome b-c1 complex subunit 7</fullName>
    </recommendedName>
</protein>
<name>A0A1E3PER2_9ASCO</name>
<dbReference type="GO" id="GO:0005743">
    <property type="term" value="C:mitochondrial inner membrane"/>
    <property type="evidence" value="ECO:0007669"/>
    <property type="project" value="UniProtKB-SubCell"/>
</dbReference>
<dbReference type="EMBL" id="KV454413">
    <property type="protein sequence ID" value="ODQ63903.1"/>
    <property type="molecule type" value="Genomic_DNA"/>
</dbReference>
<keyword evidence="8 9" id="KW-0472">Membrane</keyword>
<dbReference type="Proteomes" id="UP000095009">
    <property type="component" value="Unassembled WGS sequence"/>
</dbReference>
<evidence type="ECO:0000256" key="3">
    <source>
        <dbReference type="ARBA" id="ARBA00022448"/>
    </source>
</evidence>
<dbReference type="PANTHER" id="PTHR12022">
    <property type="entry name" value="UBIQUINOL-CYTOCHROME C REDUCTASE COMPLEX 14 KD PROTEIN"/>
    <property type="match status" value="1"/>
</dbReference>
<dbReference type="InterPro" id="IPR036544">
    <property type="entry name" value="QCR7_sf"/>
</dbReference>
<evidence type="ECO:0000256" key="4">
    <source>
        <dbReference type="ARBA" id="ARBA00022660"/>
    </source>
</evidence>
<dbReference type="GO" id="GO:0045275">
    <property type="term" value="C:respiratory chain complex III"/>
    <property type="evidence" value="ECO:0007669"/>
    <property type="project" value="InterPro"/>
</dbReference>
<dbReference type="FunFam" id="1.10.1090.10:FF:000001">
    <property type="entry name" value="Cytochrome b-c1 complex subunit 7"/>
    <property type="match status" value="1"/>
</dbReference>
<evidence type="ECO:0000256" key="9">
    <source>
        <dbReference type="PIRNR" id="PIRNR000022"/>
    </source>
</evidence>
<comment type="subcellular location">
    <subcellularLocation>
        <location evidence="1">Mitochondrion inner membrane</location>
        <topology evidence="1">Peripheral membrane protein</topology>
        <orientation evidence="1">Matrix side</orientation>
    </subcellularLocation>
</comment>
<dbReference type="InterPro" id="IPR003197">
    <property type="entry name" value="QCR7"/>
</dbReference>
<evidence type="ECO:0000313" key="11">
    <source>
        <dbReference type="Proteomes" id="UP000095009"/>
    </source>
</evidence>
<keyword evidence="3 9" id="KW-0813">Transport</keyword>
<reference evidence="10 11" key="1">
    <citation type="journal article" date="2016" name="Proc. Natl. Acad. Sci. U.S.A.">
        <title>Comparative genomics of biotechnologically important yeasts.</title>
        <authorList>
            <person name="Riley R."/>
            <person name="Haridas S."/>
            <person name="Wolfe K.H."/>
            <person name="Lopes M.R."/>
            <person name="Hittinger C.T."/>
            <person name="Goeker M."/>
            <person name="Salamov A.A."/>
            <person name="Wisecaver J.H."/>
            <person name="Long T.M."/>
            <person name="Calvey C.H."/>
            <person name="Aerts A.L."/>
            <person name="Barry K.W."/>
            <person name="Choi C."/>
            <person name="Clum A."/>
            <person name="Coughlan A.Y."/>
            <person name="Deshpande S."/>
            <person name="Douglass A.P."/>
            <person name="Hanson S.J."/>
            <person name="Klenk H.-P."/>
            <person name="LaButti K.M."/>
            <person name="Lapidus A."/>
            <person name="Lindquist E.A."/>
            <person name="Lipzen A.M."/>
            <person name="Meier-Kolthoff J.P."/>
            <person name="Ohm R.A."/>
            <person name="Otillar R.P."/>
            <person name="Pangilinan J.L."/>
            <person name="Peng Y."/>
            <person name="Rokas A."/>
            <person name="Rosa C.A."/>
            <person name="Scheuner C."/>
            <person name="Sibirny A.A."/>
            <person name="Slot J.C."/>
            <person name="Stielow J.B."/>
            <person name="Sun H."/>
            <person name="Kurtzman C.P."/>
            <person name="Blackwell M."/>
            <person name="Grigoriev I.V."/>
            <person name="Jeffries T.W."/>
        </authorList>
    </citation>
    <scope>NUCLEOTIDE SEQUENCE [LARGE SCALE GENOMIC DNA]</scope>
    <source>
        <strain evidence="10 11">DSM 6958</strain>
    </source>
</reference>
<dbReference type="Gene3D" id="1.10.1090.10">
    <property type="entry name" value="Cytochrome b-c1 complex subunit 7"/>
    <property type="match status" value="1"/>
</dbReference>
<dbReference type="GO" id="GO:0006122">
    <property type="term" value="P:mitochondrial electron transport, ubiquinol to cytochrome c"/>
    <property type="evidence" value="ECO:0007669"/>
    <property type="project" value="InterPro"/>
</dbReference>
<gene>
    <name evidence="10" type="ORF">NADFUDRAFT_47696</name>
</gene>
<dbReference type="OrthoDB" id="425749at2759"/>
<evidence type="ECO:0000256" key="5">
    <source>
        <dbReference type="ARBA" id="ARBA00022792"/>
    </source>
</evidence>
<evidence type="ECO:0000256" key="8">
    <source>
        <dbReference type="ARBA" id="ARBA00023136"/>
    </source>
</evidence>
<evidence type="ECO:0000313" key="10">
    <source>
        <dbReference type="EMBL" id="ODQ63903.1"/>
    </source>
</evidence>
<keyword evidence="6 9" id="KW-0249">Electron transport</keyword>
<keyword evidence="4 9" id="KW-0679">Respiratory chain</keyword>
<dbReference type="PANTHER" id="PTHR12022:SF0">
    <property type="entry name" value="CYTOCHROME B-C1 COMPLEX SUBUNIT 7"/>
    <property type="match status" value="1"/>
</dbReference>